<reference evidence="2" key="1">
    <citation type="submission" date="2020-01" db="EMBL/GenBank/DDBJ databases">
        <authorList>
            <person name="Mishra B."/>
        </authorList>
    </citation>
    <scope>NUCLEOTIDE SEQUENCE [LARGE SCALE GENOMIC DNA]</scope>
</reference>
<feature type="region of interest" description="Disordered" evidence="1">
    <location>
        <begin position="1"/>
        <end position="92"/>
    </location>
</feature>
<keyword evidence="3" id="KW-1185">Reference proteome</keyword>
<organism evidence="2 3">
    <name type="scientific">Microthlaspi erraticum</name>
    <dbReference type="NCBI Taxonomy" id="1685480"/>
    <lineage>
        <taxon>Eukaryota</taxon>
        <taxon>Viridiplantae</taxon>
        <taxon>Streptophyta</taxon>
        <taxon>Embryophyta</taxon>
        <taxon>Tracheophyta</taxon>
        <taxon>Spermatophyta</taxon>
        <taxon>Magnoliopsida</taxon>
        <taxon>eudicotyledons</taxon>
        <taxon>Gunneridae</taxon>
        <taxon>Pentapetalae</taxon>
        <taxon>rosids</taxon>
        <taxon>malvids</taxon>
        <taxon>Brassicales</taxon>
        <taxon>Brassicaceae</taxon>
        <taxon>Coluteocarpeae</taxon>
        <taxon>Microthlaspi</taxon>
    </lineage>
</organism>
<evidence type="ECO:0000313" key="2">
    <source>
        <dbReference type="EMBL" id="CAA7024974.1"/>
    </source>
</evidence>
<dbReference type="AlphaFoldDB" id="A0A6D2IEC0"/>
<feature type="compositionally biased region" description="Basic and acidic residues" evidence="1">
    <location>
        <begin position="504"/>
        <end position="513"/>
    </location>
</feature>
<feature type="region of interest" description="Disordered" evidence="1">
    <location>
        <begin position="464"/>
        <end position="517"/>
    </location>
</feature>
<accession>A0A6D2IEC0</accession>
<dbReference type="EMBL" id="CACVBM020000954">
    <property type="protein sequence ID" value="CAA7024974.1"/>
    <property type="molecule type" value="Genomic_DNA"/>
</dbReference>
<feature type="compositionally biased region" description="Polar residues" evidence="1">
    <location>
        <begin position="390"/>
        <end position="406"/>
    </location>
</feature>
<evidence type="ECO:0000313" key="3">
    <source>
        <dbReference type="Proteomes" id="UP000467841"/>
    </source>
</evidence>
<feature type="compositionally biased region" description="Polar residues" evidence="1">
    <location>
        <begin position="366"/>
        <end position="379"/>
    </location>
</feature>
<dbReference type="Proteomes" id="UP000467841">
    <property type="component" value="Unassembled WGS sequence"/>
</dbReference>
<feature type="region of interest" description="Disordered" evidence="1">
    <location>
        <begin position="213"/>
        <end position="236"/>
    </location>
</feature>
<comment type="caution">
    <text evidence="2">The sequence shown here is derived from an EMBL/GenBank/DDBJ whole genome shotgun (WGS) entry which is preliminary data.</text>
</comment>
<feature type="compositionally biased region" description="Basic and acidic residues" evidence="1">
    <location>
        <begin position="469"/>
        <end position="480"/>
    </location>
</feature>
<sequence>MTARQHETFIGPRRPEDQNEPISAHNFIGPTNRPPDNASAQEHPSSSEQNLPNATRYRSTRTNKQRNRRRKPAPRYSYEPCYHGSTTSRKAQTTVLTTCSPHRCPARPGLTNSKHRASHQNIFERPARHCPRKEPSSARIPTPPTVMIGTAGPSCANTISYSLENAEWNGHEYEIRRMQSQLQNMNSRIHQATSSAPEIDQVLREAQNTPFTDRIGHAPVHHPGKLKIPPTKETPIQDSWKADRSTAITTHHRFLKAILYVHPKRSLLCRPVGTQPRAKGLPAKIHRQVQRRSLAPHGNRHQSLPALKNGLWYESAFRDDLILNNPRWKMPYAEPTSSSPWKKKRLPWQNATPPLKRRHPRRNQRKSTTNQGSITTGATGKTRPNAGPRTATSKPSQLDRSWSERPQWNKYVRPADPRSAQGEGSSQSYCDLPQAPWPRYSAMPTLAGVPPRQIHQRGDIGIRSSLFSKEPESSASERPRRSVGTPDQEIPARRTQSRQRKRRSTETEPRGNERLPVATIPAEAKDQYDHGRFADLQRLGALDKGLWKEDVHGSTVEAGRRCRTRRGKHHLLEGLGRQRSPHLA</sequence>
<name>A0A6D2IEC0_9BRAS</name>
<feature type="compositionally biased region" description="Basic residues" evidence="1">
    <location>
        <begin position="355"/>
        <end position="365"/>
    </location>
</feature>
<evidence type="ECO:0000256" key="1">
    <source>
        <dbReference type="SAM" id="MobiDB-lite"/>
    </source>
</evidence>
<feature type="compositionally biased region" description="Basic and acidic residues" evidence="1">
    <location>
        <begin position="1"/>
        <end position="17"/>
    </location>
</feature>
<protein>
    <submittedName>
        <fullName evidence="2">Uncharacterized protein</fullName>
    </submittedName>
</protein>
<feature type="compositionally biased region" description="Polar residues" evidence="1">
    <location>
        <begin position="38"/>
        <end position="57"/>
    </location>
</feature>
<feature type="region of interest" description="Disordered" evidence="1">
    <location>
        <begin position="333"/>
        <end position="433"/>
    </location>
</feature>
<feature type="compositionally biased region" description="Basic residues" evidence="1">
    <location>
        <begin position="58"/>
        <end position="73"/>
    </location>
</feature>
<gene>
    <name evidence="2" type="ORF">MERR_LOCUS12209</name>
</gene>
<proteinExistence type="predicted"/>
<feature type="region of interest" description="Disordered" evidence="1">
    <location>
        <begin position="128"/>
        <end position="151"/>
    </location>
</feature>